<evidence type="ECO:0000313" key="2">
    <source>
        <dbReference type="Proteomes" id="UP000270094"/>
    </source>
</evidence>
<accession>A0A3P7J645</accession>
<dbReference type="EMBL" id="UYYB01102643">
    <property type="protein sequence ID" value="VDM78686.1"/>
    <property type="molecule type" value="Genomic_DNA"/>
</dbReference>
<dbReference type="Proteomes" id="UP000270094">
    <property type="component" value="Unassembled WGS sequence"/>
</dbReference>
<protein>
    <submittedName>
        <fullName evidence="1">Uncharacterized protein</fullName>
    </submittedName>
</protein>
<reference evidence="1 2" key="1">
    <citation type="submission" date="2018-11" db="EMBL/GenBank/DDBJ databases">
        <authorList>
            <consortium name="Pathogen Informatics"/>
        </authorList>
    </citation>
    <scope>NUCLEOTIDE SEQUENCE [LARGE SCALE GENOMIC DNA]</scope>
</reference>
<organism evidence="1 2">
    <name type="scientific">Strongylus vulgaris</name>
    <name type="common">Blood worm</name>
    <dbReference type="NCBI Taxonomy" id="40348"/>
    <lineage>
        <taxon>Eukaryota</taxon>
        <taxon>Metazoa</taxon>
        <taxon>Ecdysozoa</taxon>
        <taxon>Nematoda</taxon>
        <taxon>Chromadorea</taxon>
        <taxon>Rhabditida</taxon>
        <taxon>Rhabditina</taxon>
        <taxon>Rhabditomorpha</taxon>
        <taxon>Strongyloidea</taxon>
        <taxon>Strongylidae</taxon>
        <taxon>Strongylus</taxon>
    </lineage>
</organism>
<keyword evidence="2" id="KW-1185">Reference proteome</keyword>
<sequence>MALPDHKDPLDSLDQLDHQDKMDNPELLEALDFQETMPPTAHAHHVQQYSCRDSLTKSTMLLLSLRLAYGSYRVR</sequence>
<dbReference type="OrthoDB" id="10595921at2759"/>
<dbReference type="AlphaFoldDB" id="A0A3P7J645"/>
<proteinExistence type="predicted"/>
<evidence type="ECO:0000313" key="1">
    <source>
        <dbReference type="EMBL" id="VDM78686.1"/>
    </source>
</evidence>
<name>A0A3P7J645_STRVU</name>
<gene>
    <name evidence="1" type="ORF">SVUK_LOCUS13684</name>
</gene>